<accession>K2RZZ9</accession>
<dbReference type="Proteomes" id="UP000007129">
    <property type="component" value="Unassembled WGS sequence"/>
</dbReference>
<organism evidence="1 2">
    <name type="scientific">Macrophomina phaseolina (strain MS6)</name>
    <name type="common">Charcoal rot fungus</name>
    <dbReference type="NCBI Taxonomy" id="1126212"/>
    <lineage>
        <taxon>Eukaryota</taxon>
        <taxon>Fungi</taxon>
        <taxon>Dikarya</taxon>
        <taxon>Ascomycota</taxon>
        <taxon>Pezizomycotina</taxon>
        <taxon>Dothideomycetes</taxon>
        <taxon>Dothideomycetes incertae sedis</taxon>
        <taxon>Botryosphaeriales</taxon>
        <taxon>Botryosphaeriaceae</taxon>
        <taxon>Macrophomina</taxon>
    </lineage>
</organism>
<proteinExistence type="predicted"/>
<dbReference type="AlphaFoldDB" id="K2RZZ9"/>
<name>K2RZZ9_MACPH</name>
<evidence type="ECO:0000313" key="2">
    <source>
        <dbReference type="Proteomes" id="UP000007129"/>
    </source>
</evidence>
<dbReference type="VEuPathDB" id="FungiDB:MPH_04439"/>
<protein>
    <submittedName>
        <fullName evidence="1">Uncharacterized protein</fullName>
    </submittedName>
</protein>
<sequence>MEYHPSYRAHIQIRQLLLPREEATGFYLLRYTLGDIPESISCSSSSRPACTTSRTMVSSCQPPRCLPTLYHRSYTPSDMEIPIVDDDYQWLWSLERNELTREKAQLWMSETKTASRWVIYMSSHLLQTRNAQRLRNGLLACEANRRLIARSRVGFRNTFMSSS</sequence>
<reference evidence="1 2" key="1">
    <citation type="journal article" date="2012" name="BMC Genomics">
        <title>Tools to kill: Genome of one of the most destructive plant pathogenic fungi Macrophomina phaseolina.</title>
        <authorList>
            <person name="Islam M.S."/>
            <person name="Haque M.S."/>
            <person name="Islam M.M."/>
            <person name="Emdad E.M."/>
            <person name="Halim A."/>
            <person name="Hossen Q.M.M."/>
            <person name="Hossain M.Z."/>
            <person name="Ahmed B."/>
            <person name="Rahim S."/>
            <person name="Rahman M.S."/>
            <person name="Alam M.M."/>
            <person name="Hou S."/>
            <person name="Wan X."/>
            <person name="Saito J.A."/>
            <person name="Alam M."/>
        </authorList>
    </citation>
    <scope>NUCLEOTIDE SEQUENCE [LARGE SCALE GENOMIC DNA]</scope>
    <source>
        <strain evidence="1 2">MS6</strain>
    </source>
</reference>
<dbReference type="InParanoid" id="K2RZZ9"/>
<comment type="caution">
    <text evidence="1">The sequence shown here is derived from an EMBL/GenBank/DDBJ whole genome shotgun (WGS) entry which is preliminary data.</text>
</comment>
<gene>
    <name evidence="1" type="ORF">MPH_04439</name>
</gene>
<evidence type="ECO:0000313" key="1">
    <source>
        <dbReference type="EMBL" id="EKG18307.1"/>
    </source>
</evidence>
<dbReference type="HOGENOM" id="CLU_1627393_0_0_1"/>
<dbReference type="EMBL" id="AHHD01000210">
    <property type="protein sequence ID" value="EKG18307.1"/>
    <property type="molecule type" value="Genomic_DNA"/>
</dbReference>